<dbReference type="PANTHER" id="PTHR30537">
    <property type="entry name" value="HTH-TYPE TRANSCRIPTIONAL REGULATOR"/>
    <property type="match status" value="1"/>
</dbReference>
<dbReference type="Gene3D" id="1.10.10.10">
    <property type="entry name" value="Winged helix-like DNA-binding domain superfamily/Winged helix DNA-binding domain"/>
    <property type="match status" value="1"/>
</dbReference>
<dbReference type="GO" id="GO:0043565">
    <property type="term" value="F:sequence-specific DNA binding"/>
    <property type="evidence" value="ECO:0007669"/>
    <property type="project" value="TreeGrafter"/>
</dbReference>
<evidence type="ECO:0000256" key="1">
    <source>
        <dbReference type="ARBA" id="ARBA00009437"/>
    </source>
</evidence>
<dbReference type="Pfam" id="PF03466">
    <property type="entry name" value="LysR_substrate"/>
    <property type="match status" value="1"/>
</dbReference>
<dbReference type="AlphaFoldDB" id="A0AA44XS58"/>
<keyword evidence="2" id="KW-0805">Transcription regulation</keyword>
<dbReference type="RefSeq" id="WP_001041488.1">
    <property type="nucleotide sequence ID" value="NZ_PHJU02000012.1"/>
</dbReference>
<gene>
    <name evidence="6" type="ORF">CV954_005055</name>
</gene>
<dbReference type="InterPro" id="IPR000847">
    <property type="entry name" value="LysR_HTH_N"/>
</dbReference>
<reference evidence="6 7" key="1">
    <citation type="submission" date="2018-02" db="EMBL/GenBank/DDBJ databases">
        <title>Acinetobacter baumanii whole genome sequence.</title>
        <authorList>
            <person name="Qasim Z.J."/>
        </authorList>
    </citation>
    <scope>NUCLEOTIDE SEQUENCE [LARGE SCALE GENOMIC DNA]</scope>
    <source>
        <strain evidence="6 7">ZQ8</strain>
    </source>
</reference>
<dbReference type="SUPFAM" id="SSF53850">
    <property type="entry name" value="Periplasmic binding protein-like II"/>
    <property type="match status" value="1"/>
</dbReference>
<dbReference type="PRINTS" id="PR00039">
    <property type="entry name" value="HTHLYSR"/>
</dbReference>
<evidence type="ECO:0000256" key="4">
    <source>
        <dbReference type="ARBA" id="ARBA00023163"/>
    </source>
</evidence>
<dbReference type="InterPro" id="IPR058163">
    <property type="entry name" value="LysR-type_TF_proteobact-type"/>
</dbReference>
<accession>A0AA44XS58</accession>
<feature type="domain" description="HTH lysR-type" evidence="5">
    <location>
        <begin position="13"/>
        <end position="62"/>
    </location>
</feature>
<keyword evidence="4" id="KW-0804">Transcription</keyword>
<dbReference type="PROSITE" id="PS50931">
    <property type="entry name" value="HTH_LYSR"/>
    <property type="match status" value="1"/>
</dbReference>
<dbReference type="Gene3D" id="3.40.190.290">
    <property type="match status" value="1"/>
</dbReference>
<dbReference type="GO" id="GO:0003700">
    <property type="term" value="F:DNA-binding transcription factor activity"/>
    <property type="evidence" value="ECO:0007669"/>
    <property type="project" value="InterPro"/>
</dbReference>
<name>A0AA44XS58_ACIBA</name>
<dbReference type="InterPro" id="IPR036388">
    <property type="entry name" value="WH-like_DNA-bd_sf"/>
</dbReference>
<evidence type="ECO:0000313" key="6">
    <source>
        <dbReference type="EMBL" id="PQL84836.1"/>
    </source>
</evidence>
<dbReference type="SUPFAM" id="SSF46785">
    <property type="entry name" value="Winged helix' DNA-binding domain"/>
    <property type="match status" value="1"/>
</dbReference>
<comment type="caution">
    <text evidence="6">The sequence shown here is derived from an EMBL/GenBank/DDBJ whole genome shotgun (WGS) entry which is preliminary data.</text>
</comment>
<evidence type="ECO:0000256" key="3">
    <source>
        <dbReference type="ARBA" id="ARBA00023125"/>
    </source>
</evidence>
<dbReference type="InterPro" id="IPR005119">
    <property type="entry name" value="LysR_subst-bd"/>
</dbReference>
<dbReference type="EMBL" id="PHJU02000012">
    <property type="protein sequence ID" value="PQL84836.1"/>
    <property type="molecule type" value="Genomic_DNA"/>
</dbReference>
<evidence type="ECO:0000259" key="5">
    <source>
        <dbReference type="PROSITE" id="PS50931"/>
    </source>
</evidence>
<protein>
    <submittedName>
        <fullName evidence="6">LysR family transcriptional regulator</fullName>
    </submittedName>
</protein>
<comment type="similarity">
    <text evidence="1">Belongs to the LysR transcriptional regulatory family.</text>
</comment>
<organism evidence="6 7">
    <name type="scientific">Acinetobacter baumannii</name>
    <dbReference type="NCBI Taxonomy" id="470"/>
    <lineage>
        <taxon>Bacteria</taxon>
        <taxon>Pseudomonadati</taxon>
        <taxon>Pseudomonadota</taxon>
        <taxon>Gammaproteobacteria</taxon>
        <taxon>Moraxellales</taxon>
        <taxon>Moraxellaceae</taxon>
        <taxon>Acinetobacter</taxon>
        <taxon>Acinetobacter calcoaceticus/baumannii complex</taxon>
    </lineage>
</organism>
<proteinExistence type="inferred from homology"/>
<evidence type="ECO:0000313" key="7">
    <source>
        <dbReference type="Proteomes" id="UP000233757"/>
    </source>
</evidence>
<dbReference type="PANTHER" id="PTHR30537:SF3">
    <property type="entry name" value="TRANSCRIPTIONAL REGULATORY PROTEIN"/>
    <property type="match status" value="1"/>
</dbReference>
<dbReference type="Pfam" id="PF00126">
    <property type="entry name" value="HTH_1"/>
    <property type="match status" value="1"/>
</dbReference>
<sequence length="301" mass="34203">MNKQLSWDDQKFFLVVLEEGSFSAAARKLGVTQPTVRTRIEHLEHQLGTVLFSRSVHGLKPTEHALALEVPARAMQRASDYFMRTASAPLNLIAGSVRVSVSDFLGTMVLPQLLSKFRLLYPEVNIELSLNNSSANLLEQEADLAIRMYPPVQEALVAKKIGEVPLGLYAHRDYIQRKGNPTCLEDLRQHDLIGPDRNLLEREMIRMLLPELKNEQFKIRTDSHPAQFSAVKAALGIGFIQCPIANQCQELIQVIPDLEVHRYDLWLVIHEDFRQIPKIRTLFDYLAQALGNYLIGKNLEK</sequence>
<evidence type="ECO:0000256" key="2">
    <source>
        <dbReference type="ARBA" id="ARBA00023015"/>
    </source>
</evidence>
<dbReference type="Proteomes" id="UP000233757">
    <property type="component" value="Unassembled WGS sequence"/>
</dbReference>
<keyword evidence="3" id="KW-0238">DNA-binding</keyword>
<dbReference type="InterPro" id="IPR036390">
    <property type="entry name" value="WH_DNA-bd_sf"/>
</dbReference>
<dbReference type="GO" id="GO:0006351">
    <property type="term" value="P:DNA-templated transcription"/>
    <property type="evidence" value="ECO:0007669"/>
    <property type="project" value="TreeGrafter"/>
</dbReference>